<gene>
    <name evidence="8" type="ORF">ASCRUDRAFT_77771</name>
</gene>
<dbReference type="GO" id="GO:0005737">
    <property type="term" value="C:cytoplasm"/>
    <property type="evidence" value="ECO:0007669"/>
    <property type="project" value="UniProtKB-SubCell"/>
</dbReference>
<evidence type="ECO:0000313" key="8">
    <source>
        <dbReference type="EMBL" id="ODV58517.1"/>
    </source>
</evidence>
<dbReference type="InterPro" id="IPR016135">
    <property type="entry name" value="UBQ-conjugating_enzyme/RWD"/>
</dbReference>
<evidence type="ECO:0000313" key="9">
    <source>
        <dbReference type="Proteomes" id="UP000095038"/>
    </source>
</evidence>
<evidence type="ECO:0000256" key="5">
    <source>
        <dbReference type="ARBA" id="ARBA00022845"/>
    </source>
</evidence>
<dbReference type="InterPro" id="IPR020568">
    <property type="entry name" value="Ribosomal_Su5_D2-typ_SF"/>
</dbReference>
<comment type="subcellular location">
    <subcellularLocation>
        <location evidence="1">Cytoplasm</location>
    </subcellularLocation>
</comment>
<keyword evidence="3" id="KW-0963">Cytoplasm</keyword>
<dbReference type="PROSITE" id="PS50908">
    <property type="entry name" value="RWD"/>
    <property type="match status" value="1"/>
</dbReference>
<keyword evidence="4" id="KW-0678">Repressor</keyword>
<accession>A0A1D2VAR0</accession>
<dbReference type="CDD" id="cd23822">
    <property type="entry name" value="RWD_ScYIH1-like"/>
    <property type="match status" value="1"/>
</dbReference>
<evidence type="ECO:0000256" key="3">
    <source>
        <dbReference type="ARBA" id="ARBA00022490"/>
    </source>
</evidence>
<protein>
    <submittedName>
        <fullName evidence="8">UPF0029-domain-containing protein</fullName>
    </submittedName>
</protein>
<dbReference type="InterPro" id="IPR006575">
    <property type="entry name" value="RWD_dom"/>
</dbReference>
<dbReference type="InterPro" id="IPR001498">
    <property type="entry name" value="Impact_N"/>
</dbReference>
<dbReference type="FunCoup" id="A0A1D2VAR0">
    <property type="interactions" value="394"/>
</dbReference>
<proteinExistence type="inferred from homology"/>
<evidence type="ECO:0000256" key="4">
    <source>
        <dbReference type="ARBA" id="ARBA00022491"/>
    </source>
</evidence>
<dbReference type="OrthoDB" id="69641at2759"/>
<dbReference type="RefSeq" id="XP_020044824.1">
    <property type="nucleotide sequence ID" value="XM_020193993.1"/>
</dbReference>
<dbReference type="GO" id="GO:0004860">
    <property type="term" value="F:protein kinase inhibitor activity"/>
    <property type="evidence" value="ECO:0007669"/>
    <property type="project" value="EnsemblFungi"/>
</dbReference>
<dbReference type="Pfam" id="PF01205">
    <property type="entry name" value="Impact_N"/>
    <property type="match status" value="1"/>
</dbReference>
<keyword evidence="9" id="KW-1185">Reference proteome</keyword>
<dbReference type="GO" id="GO:0140469">
    <property type="term" value="P:GCN2-mediated signaling"/>
    <property type="evidence" value="ECO:0007669"/>
    <property type="project" value="EnsemblFungi"/>
</dbReference>
<dbReference type="SUPFAM" id="SSF54495">
    <property type="entry name" value="UBC-like"/>
    <property type="match status" value="1"/>
</dbReference>
<dbReference type="GO" id="GO:0043022">
    <property type="term" value="F:ribosome binding"/>
    <property type="evidence" value="ECO:0007669"/>
    <property type="project" value="EnsemblFungi"/>
</dbReference>
<dbReference type="GeneID" id="30967629"/>
<dbReference type="InterPro" id="IPR023582">
    <property type="entry name" value="Impact"/>
</dbReference>
<dbReference type="SUPFAM" id="SSF54211">
    <property type="entry name" value="Ribosomal protein S5 domain 2-like"/>
    <property type="match status" value="1"/>
</dbReference>
<dbReference type="Proteomes" id="UP000095038">
    <property type="component" value="Unassembled WGS sequence"/>
</dbReference>
<dbReference type="InterPro" id="IPR036956">
    <property type="entry name" value="Impact_N_sf"/>
</dbReference>
<evidence type="ECO:0000256" key="1">
    <source>
        <dbReference type="ARBA" id="ARBA00004496"/>
    </source>
</evidence>
<dbReference type="Pfam" id="PF05773">
    <property type="entry name" value="RWD"/>
    <property type="match status" value="1"/>
</dbReference>
<evidence type="ECO:0000256" key="6">
    <source>
        <dbReference type="ARBA" id="ARBA00023016"/>
    </source>
</evidence>
<name>A0A1D2VAR0_9ASCO</name>
<dbReference type="EMBL" id="KV454491">
    <property type="protein sequence ID" value="ODV58517.1"/>
    <property type="molecule type" value="Genomic_DNA"/>
</dbReference>
<dbReference type="GO" id="GO:0006446">
    <property type="term" value="P:regulation of translational initiation"/>
    <property type="evidence" value="ECO:0007669"/>
    <property type="project" value="TreeGrafter"/>
</dbReference>
<reference evidence="9" key="1">
    <citation type="submission" date="2016-05" db="EMBL/GenBank/DDBJ databases">
        <title>Comparative genomics of biotechnologically important yeasts.</title>
        <authorList>
            <consortium name="DOE Joint Genome Institute"/>
            <person name="Riley R."/>
            <person name="Haridas S."/>
            <person name="Wolfe K.H."/>
            <person name="Lopes M.R."/>
            <person name="Hittinger C.T."/>
            <person name="Goker M."/>
            <person name="Salamov A."/>
            <person name="Wisecaver J."/>
            <person name="Long T.M."/>
            <person name="Aerts A.L."/>
            <person name="Barry K."/>
            <person name="Choi C."/>
            <person name="Clum A."/>
            <person name="Coughlan A.Y."/>
            <person name="Deshpande S."/>
            <person name="Douglass A.P."/>
            <person name="Hanson S.J."/>
            <person name="Klenk H.-P."/>
            <person name="Labutti K."/>
            <person name="Lapidus A."/>
            <person name="Lindquist E."/>
            <person name="Lipzen A."/>
            <person name="Meier-Kolthoff J.P."/>
            <person name="Ohm R.A."/>
            <person name="Otillar R.P."/>
            <person name="Pangilinan J."/>
            <person name="Peng Y."/>
            <person name="Rokas A."/>
            <person name="Rosa C.A."/>
            <person name="Scheuner C."/>
            <person name="Sibirny A.A."/>
            <person name="Slot J.C."/>
            <person name="Stielow J.B."/>
            <person name="Sun H."/>
            <person name="Kurtzman C.P."/>
            <person name="Blackwell M."/>
            <person name="Grigoriev I.V."/>
            <person name="Jeffries T.W."/>
        </authorList>
    </citation>
    <scope>NUCLEOTIDE SEQUENCE [LARGE SCALE GENOMIC DNA]</scope>
    <source>
        <strain evidence="9">DSM 1968</strain>
    </source>
</reference>
<keyword evidence="5" id="KW-0810">Translation regulation</keyword>
<evidence type="ECO:0000259" key="7">
    <source>
        <dbReference type="PROSITE" id="PS50908"/>
    </source>
</evidence>
<dbReference type="GO" id="GO:0031333">
    <property type="term" value="P:negative regulation of protein-containing complex assembly"/>
    <property type="evidence" value="ECO:0007669"/>
    <property type="project" value="EnsemblFungi"/>
</dbReference>
<dbReference type="Gene3D" id="3.10.110.10">
    <property type="entry name" value="Ubiquitin Conjugating Enzyme"/>
    <property type="match status" value="1"/>
</dbReference>
<sequence length="275" mass="31740">MGAEELNDEFEAIESIFPNCLQRLGSNMINLTLPNVLDCQIRISFNDNYPEIDKPHIIFVKSTNKYIEETHLNEISNKLMESIFQVGEVCLFQFIDELDLELFKTEEIKKNSEVRRNSEKSHDLDIVEDENSANERENNILKNWAVSDPITDRNSTFIGFAREVHSEIDAILYLQELRKIRKISKSTHQMSAWRIKNLNGTLVQNCDDDGENAAGGRLLHLLTIMNVWNIIIVDVRWYGGTLLGSDRFKHINTSARNSLIKGGFAQENQKKKKRK</sequence>
<feature type="domain" description="RWD" evidence="7">
    <location>
        <begin position="8"/>
        <end position="105"/>
    </location>
</feature>
<keyword evidence="6" id="KW-0346">Stress response</keyword>
<dbReference type="PANTHER" id="PTHR16301:SF25">
    <property type="entry name" value="PROTEIN IMPACT"/>
    <property type="match status" value="1"/>
</dbReference>
<dbReference type="STRING" id="1344418.A0A1D2VAR0"/>
<dbReference type="PANTHER" id="PTHR16301">
    <property type="entry name" value="IMPACT-RELATED"/>
    <property type="match status" value="1"/>
</dbReference>
<dbReference type="InParanoid" id="A0A1D2VAR0"/>
<dbReference type="GO" id="GO:0003785">
    <property type="term" value="F:actin monomer binding"/>
    <property type="evidence" value="ECO:0007669"/>
    <property type="project" value="EnsemblFungi"/>
</dbReference>
<dbReference type="GO" id="GO:0034198">
    <property type="term" value="P:cellular response to amino acid starvation"/>
    <property type="evidence" value="ECO:0007669"/>
    <property type="project" value="EnsemblFungi"/>
</dbReference>
<comment type="similarity">
    <text evidence="2">Belongs to the IMPACT family.</text>
</comment>
<organism evidence="8 9">
    <name type="scientific">Ascoidea rubescens DSM 1968</name>
    <dbReference type="NCBI Taxonomy" id="1344418"/>
    <lineage>
        <taxon>Eukaryota</taxon>
        <taxon>Fungi</taxon>
        <taxon>Dikarya</taxon>
        <taxon>Ascomycota</taxon>
        <taxon>Saccharomycotina</taxon>
        <taxon>Saccharomycetes</taxon>
        <taxon>Ascoideaceae</taxon>
        <taxon>Ascoidea</taxon>
    </lineage>
</organism>
<evidence type="ECO:0000256" key="2">
    <source>
        <dbReference type="ARBA" id="ARBA00007665"/>
    </source>
</evidence>
<dbReference type="AlphaFoldDB" id="A0A1D2VAR0"/>
<dbReference type="Gene3D" id="3.30.230.30">
    <property type="entry name" value="Impact, N-terminal domain"/>
    <property type="match status" value="1"/>
</dbReference>